<name>A0ACC2VS26_9TREE</name>
<keyword evidence="2" id="KW-1185">Reference proteome</keyword>
<evidence type="ECO:0000313" key="1">
    <source>
        <dbReference type="EMBL" id="KAJ9101983.1"/>
    </source>
</evidence>
<accession>A0ACC2VS26</accession>
<reference evidence="1" key="1">
    <citation type="submission" date="2023-04" db="EMBL/GenBank/DDBJ databases">
        <title>Draft Genome sequencing of Naganishia species isolated from polar environments using Oxford Nanopore Technology.</title>
        <authorList>
            <person name="Leo P."/>
            <person name="Venkateswaran K."/>
        </authorList>
    </citation>
    <scope>NUCLEOTIDE SEQUENCE</scope>
    <source>
        <strain evidence="1">MNA-CCFEE 5262</strain>
    </source>
</reference>
<protein>
    <submittedName>
        <fullName evidence="1">Uncharacterized protein</fullName>
    </submittedName>
</protein>
<evidence type="ECO:0000313" key="2">
    <source>
        <dbReference type="Proteomes" id="UP001230649"/>
    </source>
</evidence>
<gene>
    <name evidence="1" type="ORF">QFC20_005132</name>
</gene>
<comment type="caution">
    <text evidence="1">The sequence shown here is derived from an EMBL/GenBank/DDBJ whole genome shotgun (WGS) entry which is preliminary data.</text>
</comment>
<sequence>MSPTKVYLSIARGDPDDYATKQKAHEEVVGWLKKNGSTYGLADAVRDLDSVQRETLQSLFEGENPEKKCLIDEPESLVIGKLVFELSEKPNFAKFSQNFEVLCTGASGHGFNKKGLCYRKTPIHRYAPGFVLQGGDVTRFDGSGGESIFGGSMTDPKPPHAKHGYGTLSMASGSAKNSSTSQFFVCLAEAGSPEASKKLDGKYYVFGTIVEGEDVLRKFEAELNEYRAEHGLKGENPGMKAWIEDCGLSA</sequence>
<proteinExistence type="predicted"/>
<dbReference type="EMBL" id="JASBWS010000067">
    <property type="protein sequence ID" value="KAJ9101983.1"/>
    <property type="molecule type" value="Genomic_DNA"/>
</dbReference>
<dbReference type="Proteomes" id="UP001230649">
    <property type="component" value="Unassembled WGS sequence"/>
</dbReference>
<organism evidence="1 2">
    <name type="scientific">Naganishia adeliensis</name>
    <dbReference type="NCBI Taxonomy" id="92952"/>
    <lineage>
        <taxon>Eukaryota</taxon>
        <taxon>Fungi</taxon>
        <taxon>Dikarya</taxon>
        <taxon>Basidiomycota</taxon>
        <taxon>Agaricomycotina</taxon>
        <taxon>Tremellomycetes</taxon>
        <taxon>Filobasidiales</taxon>
        <taxon>Filobasidiaceae</taxon>
        <taxon>Naganishia</taxon>
    </lineage>
</organism>